<feature type="transmembrane region" description="Helical" evidence="5">
    <location>
        <begin position="48"/>
        <end position="71"/>
    </location>
</feature>
<feature type="compositionally biased region" description="Basic and acidic residues" evidence="4">
    <location>
        <begin position="448"/>
        <end position="457"/>
    </location>
</feature>
<feature type="compositionally biased region" description="Acidic residues" evidence="4">
    <location>
        <begin position="1544"/>
        <end position="1562"/>
    </location>
</feature>
<dbReference type="GO" id="GO:0016593">
    <property type="term" value="C:Cdc73/Paf1 complex"/>
    <property type="evidence" value="ECO:0007669"/>
    <property type="project" value="TreeGrafter"/>
</dbReference>
<evidence type="ECO:0000259" key="6">
    <source>
        <dbReference type="SMART" id="SM00563"/>
    </source>
</evidence>
<dbReference type="SMART" id="SM00563">
    <property type="entry name" value="PlsC"/>
    <property type="match status" value="1"/>
</dbReference>
<evidence type="ECO:0000313" key="7">
    <source>
        <dbReference type="EMBL" id="KAJ5169157.1"/>
    </source>
</evidence>
<evidence type="ECO:0000256" key="1">
    <source>
        <dbReference type="ARBA" id="ARBA00022737"/>
    </source>
</evidence>
<sequence>MNSAEARQRKPPPAKDTSELQKHSTQPLGEPRLKYGIPMQIARSLAMAAWFDCCCVVIMATQLVGAPLYLIHKDWYYSYMAYTKQNFGLVITALTEYGCPTLLRVSGDESVRGQLHLSEDGMLQAQFPERLVLIANHQVYTDWIYLWWFAYTNVMHGRIFIILKESLKYIPVMGQGMMFYGFIFMARKWQSDKPRLQHRLEKLKTRLSGSKSGKSQYDPMWLLIFPEGTNLSLNTKRRSDEFGQKQGYPPLKHEILPRSTGLFFCLQQLRGTVDYVYDSTIAYEGPPTGSYPDKYFTLRSTYVRGRPPTSVNMHWRRFAVADIPLDDQNEFDEWLRARWAEKDELLDRYFETGRFPSELAGSIEAKKATEAQTVAISAGYIESYVRLHHWSEIIQIFIVLLGLAFLCRVHEPAKLLRLRVDSGHPPFSPEVNRRKSSFASPVNQRALSLDHELRERPSPPTTPSSSSRIPHPRERDTITPPPSLAPHPVRCAATASMAPLENGHANGLDGETIAAIRFSDIPDAIDIPASSFDSEVEVSLLDLPEDPTELCTLLENERAAKNFWVIIALAYAKRKQLDHAIDILNKGLVSVAHGATKEKLGLLGWICWLLMLKSRQAPRVAPEGELYSEAKTKDHYLQLATSTLNEASRLNPAYPPLFLARGVLCLLRASLYPPRAVRPGAVDTSERVESLRQALKCFEESSKAFGGRNIMAILGRARALYMLGRYADALADYQKVLMQVPNLTDPDPRIGLGCCLWQLGFKDQAKAAWERSLALNPDSKVANILLAVYYLHDSSRRSTTDPMFGSLYKMAMTQYTQKAFKLDKEYPMTCALFGGYFLLRKAYPTVETLARKAIEQTDVMPIASDGWYLLGRKSHYEGDTSRATEFYNRSDQARGGGDKGYLPAKFGAVQMQVTNKDFDGAKFRLEKIVQQSKNAETMMLLGALHAEEVFAAQRAGSKEDKSNEAKRAITLLESVRSMWKDEKQKLIPDESVLVYLARLYESSAPEKSMQCLTQLEELQIASIPASERPNIEDEDQLKSTLRESLPPQLLNNMGCFLYQSENIALARGMFQSALNACVQSSEREDGTDNDALVTTISYNLGRTYEAADLWDEAKKVYEGLLERHSDYTEASARLTYIALRQSPTDEGPKKIAKLYETDSTNLEVRSLFGWYLSKSKKRVANLAEDPEQRHYKHTLQYHDKHDRYALTGMGNVHLLVARDMRRDTEQEKEKRRKVYQRAVEFFDKALQLDSKNAYAAQGVAIALVDDRKDHSSAVHILSRVRDAIKDPSVYLNLGHVYAELRQFSRSIEHYEAALAKDRSRDVQILACLGRVWWLKGKQEANLQAMKTALDYATRARAVSPDALHLQFNVAFVQNQIASLAYGLQPTQKTLQDVEEAAEGLKEAIDTFDRLSKEKSPPYPAQTLEQRANMGRTIAKQLDRALQSQKEYEDKNATKLREAREAREAAIRAREEQVRKAQEVEAERKRKIAAERAQMVEEAQRHAVQRAEADRAREEAEFTEGDDGEKVKRKKKGGKRKKKGGDDFIAADDEGEAGDSDAPESEGEAAPKKRRRLERRSGGKAQGKFKSSEVVVDSDDEEDGDAPGTPGEEKDDLFGEDGDEEMQSGAEDASLRRRGKVSRRIEDDDDEEEEAAVDQAAAGEDNDDEDLFGDDMQDD</sequence>
<dbReference type="FunFam" id="1.25.40.10:FF:000745">
    <property type="entry name" value="RNA polymerase II transcription elongation factor (Ctr9)"/>
    <property type="match status" value="1"/>
</dbReference>
<reference evidence="7" key="1">
    <citation type="submission" date="2022-11" db="EMBL/GenBank/DDBJ databases">
        <authorList>
            <person name="Petersen C."/>
        </authorList>
    </citation>
    <scope>NUCLEOTIDE SEQUENCE</scope>
    <source>
        <strain evidence="7">IBT 26290</strain>
    </source>
</reference>
<dbReference type="InterPro" id="IPR019734">
    <property type="entry name" value="TPR_rpt"/>
</dbReference>
<dbReference type="RefSeq" id="XP_056545618.1">
    <property type="nucleotide sequence ID" value="XM_056686876.1"/>
</dbReference>
<dbReference type="Proteomes" id="UP001149163">
    <property type="component" value="Unassembled WGS sequence"/>
</dbReference>
<keyword evidence="5" id="KW-1133">Transmembrane helix</keyword>
<dbReference type="SUPFAM" id="SSF69593">
    <property type="entry name" value="Glycerol-3-phosphate (1)-acyltransferase"/>
    <property type="match status" value="1"/>
</dbReference>
<reference evidence="7" key="2">
    <citation type="journal article" date="2023" name="IMA Fungus">
        <title>Comparative genomic study of the Penicillium genus elucidates a diverse pangenome and 15 lateral gene transfer events.</title>
        <authorList>
            <person name="Petersen C."/>
            <person name="Sorensen T."/>
            <person name="Nielsen M.R."/>
            <person name="Sondergaard T.E."/>
            <person name="Sorensen J.L."/>
            <person name="Fitzpatrick D.A."/>
            <person name="Frisvad J.C."/>
            <person name="Nielsen K.L."/>
        </authorList>
    </citation>
    <scope>NUCLEOTIDE SEQUENCE</scope>
    <source>
        <strain evidence="7">IBT 26290</strain>
    </source>
</reference>
<dbReference type="PROSITE" id="PS50005">
    <property type="entry name" value="TPR"/>
    <property type="match status" value="1"/>
</dbReference>
<dbReference type="InterPro" id="IPR011990">
    <property type="entry name" value="TPR-like_helical_dom_sf"/>
</dbReference>
<proteinExistence type="predicted"/>
<dbReference type="InterPro" id="IPR032098">
    <property type="entry name" value="Acyltransf_C"/>
</dbReference>
<dbReference type="OrthoDB" id="343875at2759"/>
<feature type="compositionally biased region" description="Basic residues" evidence="4">
    <location>
        <begin position="1526"/>
        <end position="1538"/>
    </location>
</feature>
<feature type="repeat" description="TPR" evidence="3">
    <location>
        <begin position="1287"/>
        <end position="1320"/>
    </location>
</feature>
<dbReference type="EMBL" id="JAPQKN010000002">
    <property type="protein sequence ID" value="KAJ5169157.1"/>
    <property type="molecule type" value="Genomic_DNA"/>
</dbReference>
<dbReference type="Gene3D" id="1.25.40.10">
    <property type="entry name" value="Tetratricopeptide repeat domain"/>
    <property type="match status" value="3"/>
</dbReference>
<feature type="region of interest" description="Disordered" evidence="4">
    <location>
        <begin position="1"/>
        <end position="31"/>
    </location>
</feature>
<dbReference type="CDD" id="cd07990">
    <property type="entry name" value="LPLAT_LCLAT1-like"/>
    <property type="match status" value="1"/>
</dbReference>
<feature type="compositionally biased region" description="Acidic residues" evidence="4">
    <location>
        <begin position="1591"/>
        <end position="1600"/>
    </location>
</feature>
<comment type="caution">
    <text evidence="7">The sequence shown here is derived from an EMBL/GenBank/DDBJ whole genome shotgun (WGS) entry which is preliminary data.</text>
</comment>
<feature type="compositionally biased region" description="Acidic residues" evidence="4">
    <location>
        <begin position="1642"/>
        <end position="1651"/>
    </location>
</feature>
<evidence type="ECO:0000256" key="2">
    <source>
        <dbReference type="ARBA" id="ARBA00022803"/>
    </source>
</evidence>
<keyword evidence="5" id="KW-0472">Membrane</keyword>
<dbReference type="GO" id="GO:0006368">
    <property type="term" value="P:transcription elongation by RNA polymerase II"/>
    <property type="evidence" value="ECO:0007669"/>
    <property type="project" value="TreeGrafter"/>
</dbReference>
<evidence type="ECO:0000313" key="8">
    <source>
        <dbReference type="Proteomes" id="UP001149163"/>
    </source>
</evidence>
<dbReference type="InterPro" id="IPR002123">
    <property type="entry name" value="Plipid/glycerol_acylTrfase"/>
</dbReference>
<keyword evidence="8" id="KW-1185">Reference proteome</keyword>
<feature type="region of interest" description="Disordered" evidence="4">
    <location>
        <begin position="448"/>
        <end position="488"/>
    </location>
</feature>
<keyword evidence="5" id="KW-0812">Transmembrane</keyword>
<dbReference type="GO" id="GO:0000993">
    <property type="term" value="F:RNA polymerase II complex binding"/>
    <property type="evidence" value="ECO:0007669"/>
    <property type="project" value="TreeGrafter"/>
</dbReference>
<accession>A0A9W9ID24</accession>
<dbReference type="SMART" id="SM00028">
    <property type="entry name" value="TPR"/>
    <property type="match status" value="6"/>
</dbReference>
<feature type="region of interest" description="Disordered" evidence="4">
    <location>
        <begin position="1492"/>
        <end position="1674"/>
    </location>
</feature>
<name>A0A9W9ID24_9EURO</name>
<dbReference type="GO" id="GO:0016746">
    <property type="term" value="F:acyltransferase activity"/>
    <property type="evidence" value="ECO:0007669"/>
    <property type="project" value="InterPro"/>
</dbReference>
<keyword evidence="1" id="KW-0677">Repeat</keyword>
<dbReference type="SUPFAM" id="SSF48452">
    <property type="entry name" value="TPR-like"/>
    <property type="match status" value="2"/>
</dbReference>
<feature type="compositionally biased region" description="Acidic residues" evidence="4">
    <location>
        <begin position="1659"/>
        <end position="1674"/>
    </location>
</feature>
<feature type="transmembrane region" description="Helical" evidence="5">
    <location>
        <begin position="169"/>
        <end position="186"/>
    </location>
</feature>
<dbReference type="GeneID" id="81426052"/>
<feature type="transmembrane region" description="Helical" evidence="5">
    <location>
        <begin position="143"/>
        <end position="163"/>
    </location>
</feature>
<feature type="compositionally biased region" description="Acidic residues" evidence="4">
    <location>
        <begin position="1608"/>
        <end position="1621"/>
    </location>
</feature>
<feature type="domain" description="Phospholipid/glycerol acyltransferase" evidence="6">
    <location>
        <begin position="131"/>
        <end position="263"/>
    </location>
</feature>
<dbReference type="InterPro" id="IPR031101">
    <property type="entry name" value="Ctr9"/>
</dbReference>
<evidence type="ECO:0000256" key="5">
    <source>
        <dbReference type="SAM" id="Phobius"/>
    </source>
</evidence>
<dbReference type="PANTHER" id="PTHR14027:SF2">
    <property type="entry name" value="RNA POLYMERASE-ASSOCIATED PROTEIN CTR9 HOMOLOG"/>
    <property type="match status" value="1"/>
</dbReference>
<dbReference type="Pfam" id="PF13432">
    <property type="entry name" value="TPR_16"/>
    <property type="match status" value="2"/>
</dbReference>
<organism evidence="7 8">
    <name type="scientific">Penicillium canariense</name>
    <dbReference type="NCBI Taxonomy" id="189055"/>
    <lineage>
        <taxon>Eukaryota</taxon>
        <taxon>Fungi</taxon>
        <taxon>Dikarya</taxon>
        <taxon>Ascomycota</taxon>
        <taxon>Pezizomycotina</taxon>
        <taxon>Eurotiomycetes</taxon>
        <taxon>Eurotiomycetidae</taxon>
        <taxon>Eurotiales</taxon>
        <taxon>Aspergillaceae</taxon>
        <taxon>Penicillium</taxon>
    </lineage>
</organism>
<dbReference type="PANTHER" id="PTHR14027">
    <property type="entry name" value="RNA POLYMERASE-ASSOCIATED PROTEIN CTR9"/>
    <property type="match status" value="1"/>
</dbReference>
<evidence type="ECO:0000256" key="3">
    <source>
        <dbReference type="PROSITE-ProRule" id="PRU00339"/>
    </source>
</evidence>
<gene>
    <name evidence="7" type="ORF">N7482_004751</name>
</gene>
<dbReference type="Pfam" id="PF16076">
    <property type="entry name" value="Acyltransf_C"/>
    <property type="match status" value="1"/>
</dbReference>
<feature type="compositionally biased region" description="Basic and acidic residues" evidence="4">
    <location>
        <begin position="1492"/>
        <end position="1515"/>
    </location>
</feature>
<evidence type="ECO:0000256" key="4">
    <source>
        <dbReference type="SAM" id="MobiDB-lite"/>
    </source>
</evidence>
<dbReference type="GO" id="GO:0006355">
    <property type="term" value="P:regulation of DNA-templated transcription"/>
    <property type="evidence" value="ECO:0007669"/>
    <property type="project" value="InterPro"/>
</dbReference>
<protein>
    <recommendedName>
        <fullName evidence="6">Phospholipid/glycerol acyltransferase domain-containing protein</fullName>
    </recommendedName>
</protein>
<keyword evidence="2 3" id="KW-0802">TPR repeat</keyword>
<dbReference type="Pfam" id="PF01553">
    <property type="entry name" value="Acyltransferase"/>
    <property type="match status" value="1"/>
</dbReference>